<dbReference type="SUPFAM" id="SSF53756">
    <property type="entry name" value="UDP-Glycosyltransferase/glycogen phosphorylase"/>
    <property type="match status" value="1"/>
</dbReference>
<dbReference type="Proteomes" id="UP000002601">
    <property type="component" value="Chromosome"/>
</dbReference>
<reference evidence="1 2" key="1">
    <citation type="submission" date="2009-06" db="EMBL/GenBank/DDBJ databases">
        <title>Complete sequence of Desulfovibrio salexigens DSM 2638.</title>
        <authorList>
            <consortium name="US DOE Joint Genome Institute"/>
            <person name="Lucas S."/>
            <person name="Copeland A."/>
            <person name="Lapidus A."/>
            <person name="Glavina del Rio T."/>
            <person name="Tice H."/>
            <person name="Bruce D."/>
            <person name="Goodwin L."/>
            <person name="Pitluck S."/>
            <person name="Munk A.C."/>
            <person name="Brettin T."/>
            <person name="Detter J.C."/>
            <person name="Han C."/>
            <person name="Tapia R."/>
            <person name="Larimer F."/>
            <person name="Land M."/>
            <person name="Hauser L."/>
            <person name="Kyrpides N."/>
            <person name="Anderson I."/>
            <person name="Wall J.D."/>
            <person name="Arkin A.P."/>
            <person name="Dehal P."/>
            <person name="Chivian D."/>
            <person name="Giles B."/>
            <person name="Hazen T.C."/>
        </authorList>
    </citation>
    <scope>NUCLEOTIDE SEQUENCE [LARGE SCALE GENOMIC DNA]</scope>
    <source>
        <strain evidence="2">ATCC 14822 / DSM 2638 / NCIMB 8403 / VKM B-1763</strain>
    </source>
</reference>
<dbReference type="AlphaFoldDB" id="C6BSU3"/>
<evidence type="ECO:0000313" key="1">
    <source>
        <dbReference type="EMBL" id="ACS81549.1"/>
    </source>
</evidence>
<evidence type="ECO:0008006" key="3">
    <source>
        <dbReference type="Google" id="ProtNLM"/>
    </source>
</evidence>
<dbReference type="EMBL" id="CP001649">
    <property type="protein sequence ID" value="ACS81549.1"/>
    <property type="molecule type" value="Genomic_DNA"/>
</dbReference>
<evidence type="ECO:0000313" key="2">
    <source>
        <dbReference type="Proteomes" id="UP000002601"/>
    </source>
</evidence>
<keyword evidence="2" id="KW-1185">Reference proteome</keyword>
<dbReference type="OrthoDB" id="9801609at2"/>
<gene>
    <name evidence="1" type="ordered locus">Desal_3503</name>
</gene>
<sequence length="327" mass="36411">MKTYIFIPPVRKPTGGITVFCQIASILARHGKDVQLVMREKGSWMPQIAEGYPDPVHWDEVKLTTDDLWLVPEGWVNSLAPGLNAGARCVVYCQNWAYLFSSLPEGVSWTNLPVSFLAVSHPVEWFMQQTVGKVSPILRPGIDTNLFYPPEKKSGGKIKIAYMPRKNKALVSQIKSIFESRNPGAEVRWVEIAGMDAQGVADALRSCHIFLVSGFPEGCPLPPLESLASGCIPVGFSGFGGWDYMRQIEGATFKPWWPLREVPWSGNGFWSADADVLDAAFNLEKAIILWREGGSILDSALEAGQQTIRSYTMEEQEKTVLDIWDNF</sequence>
<protein>
    <recommendedName>
        <fullName evidence="3">Glycosyl transferases group 1</fullName>
    </recommendedName>
</protein>
<dbReference type="Gene3D" id="3.40.50.2000">
    <property type="entry name" value="Glycogen Phosphorylase B"/>
    <property type="match status" value="1"/>
</dbReference>
<dbReference type="STRING" id="526222.Desal_3503"/>
<dbReference type="eggNOG" id="COG0438">
    <property type="taxonomic scope" value="Bacteria"/>
</dbReference>
<dbReference type="RefSeq" id="WP_015853365.1">
    <property type="nucleotide sequence ID" value="NC_012881.1"/>
</dbReference>
<dbReference type="KEGG" id="dsa:Desal_3503"/>
<accession>C6BSU3</accession>
<organism evidence="1 2">
    <name type="scientific">Maridesulfovibrio salexigens (strain ATCC 14822 / DSM 2638 / NCIMB 8403 / VKM B-1763)</name>
    <name type="common">Desulfovibrio salexigens</name>
    <dbReference type="NCBI Taxonomy" id="526222"/>
    <lineage>
        <taxon>Bacteria</taxon>
        <taxon>Pseudomonadati</taxon>
        <taxon>Thermodesulfobacteriota</taxon>
        <taxon>Desulfovibrionia</taxon>
        <taxon>Desulfovibrionales</taxon>
        <taxon>Desulfovibrionaceae</taxon>
        <taxon>Maridesulfovibrio</taxon>
    </lineage>
</organism>
<proteinExistence type="predicted"/>
<name>C6BSU3_MARSD</name>
<dbReference type="HOGENOM" id="CLU_841253_0_0_7"/>